<gene>
    <name evidence="3" type="ORF">MANES_14G035600v8</name>
</gene>
<dbReference type="AlphaFoldDB" id="A0A2C9UJG5"/>
<dbReference type="InterPro" id="IPR056029">
    <property type="entry name" value="DUF7610"/>
</dbReference>
<dbReference type="Gramene" id="Manes.14G035600.1.v8.1">
    <property type="protein sequence ID" value="Manes.14G035600.1.v8.1.CDS.1"/>
    <property type="gene ID" value="Manes.14G035600.v8.1"/>
</dbReference>
<accession>A0A2C9UJG5</accession>
<feature type="transmembrane region" description="Helical" evidence="1">
    <location>
        <begin position="154"/>
        <end position="174"/>
    </location>
</feature>
<dbReference type="Proteomes" id="UP000091857">
    <property type="component" value="Chromosome 14"/>
</dbReference>
<reference evidence="4" key="1">
    <citation type="journal article" date="2016" name="Nat. Biotechnol.">
        <title>Sequencing wild and cultivated cassava and related species reveals extensive interspecific hybridization and genetic diversity.</title>
        <authorList>
            <person name="Bredeson J.V."/>
            <person name="Lyons J.B."/>
            <person name="Prochnik S.E."/>
            <person name="Wu G.A."/>
            <person name="Ha C.M."/>
            <person name="Edsinger-Gonzales E."/>
            <person name="Grimwood J."/>
            <person name="Schmutz J."/>
            <person name="Rabbi I.Y."/>
            <person name="Egesi C."/>
            <person name="Nauluvula P."/>
            <person name="Lebot V."/>
            <person name="Ndunguru J."/>
            <person name="Mkamilo G."/>
            <person name="Bart R.S."/>
            <person name="Setter T.L."/>
            <person name="Gleadow R.M."/>
            <person name="Kulakow P."/>
            <person name="Ferguson M.E."/>
            <person name="Rounsley S."/>
            <person name="Rokhsar D.S."/>
        </authorList>
    </citation>
    <scope>NUCLEOTIDE SEQUENCE [LARGE SCALE GENOMIC DNA]</scope>
    <source>
        <strain evidence="4">cv. AM560-2</strain>
    </source>
</reference>
<dbReference type="Pfam" id="PF24583">
    <property type="entry name" value="DUF7610"/>
    <property type="match status" value="1"/>
</dbReference>
<comment type="caution">
    <text evidence="3">The sequence shown here is derived from an EMBL/GenBank/DDBJ whole genome shotgun (WGS) entry which is preliminary data.</text>
</comment>
<dbReference type="EMBL" id="CM004400">
    <property type="protein sequence ID" value="OAY30498.1"/>
    <property type="molecule type" value="Genomic_DNA"/>
</dbReference>
<feature type="domain" description="DUF7610" evidence="2">
    <location>
        <begin position="8"/>
        <end position="84"/>
    </location>
</feature>
<keyword evidence="4" id="KW-1185">Reference proteome</keyword>
<evidence type="ECO:0000313" key="3">
    <source>
        <dbReference type="EMBL" id="OAY30498.1"/>
    </source>
</evidence>
<evidence type="ECO:0000313" key="4">
    <source>
        <dbReference type="Proteomes" id="UP000091857"/>
    </source>
</evidence>
<evidence type="ECO:0000259" key="2">
    <source>
        <dbReference type="Pfam" id="PF24583"/>
    </source>
</evidence>
<name>A0A2C9UJG5_MANES</name>
<evidence type="ECO:0000256" key="1">
    <source>
        <dbReference type="SAM" id="Phobius"/>
    </source>
</evidence>
<keyword evidence="1" id="KW-0812">Transmembrane</keyword>
<protein>
    <recommendedName>
        <fullName evidence="2">DUF7610 domain-containing protein</fullName>
    </recommendedName>
</protein>
<keyword evidence="1" id="KW-0472">Membrane</keyword>
<sequence length="194" mass="21811">MTKPNLILHKKLQECEAKLNEILETPYQEFYSDDQVQDIQKSLGFLKNFLSAEITSSPPIPHQLQQIANRISDLETNFRNWNDFRATTAMHNCIERSSTCSCTESCLNDDGEASPPQVQENVVEDEKAPPEKEGIKVEEWRADLKKEEKRGGRIFGTMAGGMLIGMALMGFVMVKFCACFPCAETSTPMCLPPT</sequence>
<organism evidence="3 4">
    <name type="scientific">Manihot esculenta</name>
    <name type="common">Cassava</name>
    <name type="synonym">Jatropha manihot</name>
    <dbReference type="NCBI Taxonomy" id="3983"/>
    <lineage>
        <taxon>Eukaryota</taxon>
        <taxon>Viridiplantae</taxon>
        <taxon>Streptophyta</taxon>
        <taxon>Embryophyta</taxon>
        <taxon>Tracheophyta</taxon>
        <taxon>Spermatophyta</taxon>
        <taxon>Magnoliopsida</taxon>
        <taxon>eudicotyledons</taxon>
        <taxon>Gunneridae</taxon>
        <taxon>Pentapetalae</taxon>
        <taxon>rosids</taxon>
        <taxon>fabids</taxon>
        <taxon>Malpighiales</taxon>
        <taxon>Euphorbiaceae</taxon>
        <taxon>Crotonoideae</taxon>
        <taxon>Manihoteae</taxon>
        <taxon>Manihot</taxon>
    </lineage>
</organism>
<proteinExistence type="predicted"/>
<keyword evidence="1" id="KW-1133">Transmembrane helix</keyword>